<dbReference type="AlphaFoldDB" id="A6JGK0"/>
<proteinExistence type="predicted"/>
<gene>
    <name evidence="2" type="ORF">rCG_20292</name>
</gene>
<reference evidence="3" key="1">
    <citation type="submission" date="2005-09" db="EMBL/GenBank/DDBJ databases">
        <authorList>
            <person name="Mural R.J."/>
            <person name="Li P.W."/>
            <person name="Adams M.D."/>
            <person name="Amanatides P.G."/>
            <person name="Baden-Tillson H."/>
            <person name="Barnstead M."/>
            <person name="Chin S.H."/>
            <person name="Dew I."/>
            <person name="Evans C.A."/>
            <person name="Ferriera S."/>
            <person name="Flanigan M."/>
            <person name="Fosler C."/>
            <person name="Glodek A."/>
            <person name="Gu Z."/>
            <person name="Holt R.A."/>
            <person name="Jennings D."/>
            <person name="Kraft C.L."/>
            <person name="Lu F."/>
            <person name="Nguyen T."/>
            <person name="Nusskern D.R."/>
            <person name="Pfannkoch C.M."/>
            <person name="Sitter C."/>
            <person name="Sutton G.G."/>
            <person name="Venter J.C."/>
            <person name="Wang Z."/>
            <person name="Woodage T."/>
            <person name="Zheng X.H."/>
            <person name="Zhong F."/>
        </authorList>
    </citation>
    <scope>NUCLEOTIDE SEQUENCE [LARGE SCALE GENOMIC DNA]</scope>
    <source>
        <strain>BN</strain>
        <strain evidence="3">Sprague-Dawley</strain>
    </source>
</reference>
<evidence type="ECO:0000313" key="2">
    <source>
        <dbReference type="EMBL" id="EDL94856.1"/>
    </source>
</evidence>
<accession>A6JGK0</accession>
<evidence type="ECO:0000256" key="1">
    <source>
        <dbReference type="SAM" id="MobiDB-lite"/>
    </source>
</evidence>
<evidence type="ECO:0000313" key="3">
    <source>
        <dbReference type="Proteomes" id="UP000234681"/>
    </source>
</evidence>
<sequence length="133" mass="14787">MRLLSSSTSSVGSRTVRVHEELDQRVEMRPEAGKVSIKEQNGSGSVPDLQGWLRPTRTPWAAQDSCHIFSRAVATCFAQCKAKSRRDCPEPPLMSLLCFVWEPEHWLPELGVGSKSCPVGTGEGRKWISKMFA</sequence>
<organism evidence="2 3">
    <name type="scientific">Rattus norvegicus</name>
    <name type="common">Rat</name>
    <dbReference type="NCBI Taxonomy" id="10116"/>
    <lineage>
        <taxon>Eukaryota</taxon>
        <taxon>Metazoa</taxon>
        <taxon>Chordata</taxon>
        <taxon>Craniata</taxon>
        <taxon>Vertebrata</taxon>
        <taxon>Euteleostomi</taxon>
        <taxon>Mammalia</taxon>
        <taxon>Eutheria</taxon>
        <taxon>Euarchontoglires</taxon>
        <taxon>Glires</taxon>
        <taxon>Rodentia</taxon>
        <taxon>Myomorpha</taxon>
        <taxon>Muroidea</taxon>
        <taxon>Muridae</taxon>
        <taxon>Murinae</taxon>
        <taxon>Rattus</taxon>
    </lineage>
</organism>
<feature type="region of interest" description="Disordered" evidence="1">
    <location>
        <begin position="28"/>
        <end position="50"/>
    </location>
</feature>
<dbReference type="Proteomes" id="UP000234681">
    <property type="component" value="Chromosome 13"/>
</dbReference>
<dbReference type="EMBL" id="CH473985">
    <property type="protein sequence ID" value="EDL94856.1"/>
    <property type="molecule type" value="Genomic_DNA"/>
</dbReference>
<feature type="non-terminal residue" evidence="2">
    <location>
        <position position="133"/>
    </location>
</feature>
<protein>
    <submittedName>
        <fullName evidence="2">RCG20292, isoform CRA_b</fullName>
    </submittedName>
</protein>
<name>A6JGK0_RAT</name>